<dbReference type="Proteomes" id="UP000694460">
    <property type="component" value="Unassembled WGS sequence"/>
</dbReference>
<comment type="caution">
    <text evidence="2">The sequence shown here is derived from an EMBL/GenBank/DDBJ whole genome shotgun (WGS) entry which is preliminary data.</text>
</comment>
<reference evidence="2 3" key="1">
    <citation type="submission" date="2021-03" db="EMBL/GenBank/DDBJ databases">
        <title>Sequencing the genomes of 1000 actinobacteria strains.</title>
        <authorList>
            <person name="Klenk H.-P."/>
        </authorList>
    </citation>
    <scope>NUCLEOTIDE SEQUENCE [LARGE SCALE GENOMIC DNA]</scope>
    <source>
        <strain evidence="2 3">DSM 46713</strain>
    </source>
</reference>
<dbReference type="EMBL" id="JAGIOP010000002">
    <property type="protein sequence ID" value="MBP2454513.1"/>
    <property type="molecule type" value="Genomic_DNA"/>
</dbReference>
<organism evidence="2 3">
    <name type="scientific">Mycolicibacterium lutetiense</name>
    <dbReference type="NCBI Taxonomy" id="1641992"/>
    <lineage>
        <taxon>Bacteria</taxon>
        <taxon>Bacillati</taxon>
        <taxon>Actinomycetota</taxon>
        <taxon>Actinomycetes</taxon>
        <taxon>Mycobacteriales</taxon>
        <taxon>Mycobacteriaceae</taxon>
        <taxon>Mycolicibacterium</taxon>
    </lineage>
</organism>
<name>A0ABS4ZYB6_9MYCO</name>
<proteinExistence type="predicted"/>
<evidence type="ECO:0000313" key="3">
    <source>
        <dbReference type="Proteomes" id="UP000694460"/>
    </source>
</evidence>
<keyword evidence="3" id="KW-1185">Reference proteome</keyword>
<feature type="region of interest" description="Disordered" evidence="1">
    <location>
        <begin position="1"/>
        <end position="25"/>
    </location>
</feature>
<evidence type="ECO:0000256" key="1">
    <source>
        <dbReference type="SAM" id="MobiDB-lite"/>
    </source>
</evidence>
<gene>
    <name evidence="2" type="ORF">JOF57_004426</name>
</gene>
<evidence type="ECO:0000313" key="2">
    <source>
        <dbReference type="EMBL" id="MBP2454513.1"/>
    </source>
</evidence>
<dbReference type="RefSeq" id="WP_209919944.1">
    <property type="nucleotide sequence ID" value="NZ_JAGIOP010000002.1"/>
</dbReference>
<accession>A0ABS4ZYB6</accession>
<protein>
    <submittedName>
        <fullName evidence="2">Uncharacterized protein</fullName>
    </submittedName>
</protein>
<sequence length="139" mass="15518">MSKESAAKKARRRKRQATRDTHRISQEAVDQLADIPDAVVADLAEFDERITARGWTFDEDESNDDYAVWFYEPSGAPVSDGVPVTSLWLDAAEDGEIVRVVFVGSVERYEFTHEELLGGALDVIEGYRHGAELPTFAVD</sequence>